<evidence type="ECO:0000256" key="1">
    <source>
        <dbReference type="ARBA" id="ARBA00005614"/>
    </source>
</evidence>
<protein>
    <recommendedName>
        <fullName evidence="2">acylphosphatase</fullName>
        <ecNumber evidence="2">3.6.1.7</ecNumber>
    </recommendedName>
</protein>
<dbReference type="InterPro" id="IPR036046">
    <property type="entry name" value="Acylphosphatase-like_dom_sf"/>
</dbReference>
<feature type="domain" description="Acylphosphatase-like" evidence="5">
    <location>
        <begin position="15"/>
        <end position="90"/>
    </location>
</feature>
<keyword evidence="3" id="KW-0378">Hydrolase</keyword>
<evidence type="ECO:0000313" key="6">
    <source>
        <dbReference type="EMBL" id="KDR09263.1"/>
    </source>
</evidence>
<dbReference type="EMBL" id="KK853256">
    <property type="protein sequence ID" value="KDR09263.1"/>
    <property type="molecule type" value="Genomic_DNA"/>
</dbReference>
<dbReference type="InterPro" id="IPR001792">
    <property type="entry name" value="Acylphosphatase-like_dom"/>
</dbReference>
<evidence type="ECO:0000256" key="3">
    <source>
        <dbReference type="ARBA" id="ARBA00022801"/>
    </source>
</evidence>
<comment type="catalytic activity">
    <reaction evidence="4">
        <text>an acyl phosphate + H2O = a carboxylate + phosphate + H(+)</text>
        <dbReference type="Rhea" id="RHEA:14965"/>
        <dbReference type="ChEBI" id="CHEBI:15377"/>
        <dbReference type="ChEBI" id="CHEBI:15378"/>
        <dbReference type="ChEBI" id="CHEBI:29067"/>
        <dbReference type="ChEBI" id="CHEBI:43474"/>
        <dbReference type="ChEBI" id="CHEBI:59918"/>
        <dbReference type="EC" id="3.6.1.7"/>
    </reaction>
</comment>
<dbReference type="EC" id="3.6.1.7" evidence="2"/>
<dbReference type="InParanoid" id="A0A067QK36"/>
<dbReference type="Pfam" id="PF00708">
    <property type="entry name" value="Acylphosphatase"/>
    <property type="match status" value="1"/>
</dbReference>
<dbReference type="PANTHER" id="PTHR10029">
    <property type="entry name" value="ACYLPHOSPHATASE"/>
    <property type="match status" value="1"/>
</dbReference>
<dbReference type="SUPFAM" id="SSF54975">
    <property type="entry name" value="Acylphosphatase/BLUF domain-like"/>
    <property type="match status" value="1"/>
</dbReference>
<comment type="similarity">
    <text evidence="1">Belongs to the acylphosphatase family.</text>
</comment>
<dbReference type="GO" id="GO:0003998">
    <property type="term" value="F:acylphosphatase activity"/>
    <property type="evidence" value="ECO:0007669"/>
    <property type="project" value="UniProtKB-EC"/>
</dbReference>
<evidence type="ECO:0000259" key="5">
    <source>
        <dbReference type="Pfam" id="PF00708"/>
    </source>
</evidence>
<name>A0A067QK36_ZOONE</name>
<evidence type="ECO:0000256" key="4">
    <source>
        <dbReference type="ARBA" id="ARBA00047645"/>
    </source>
</evidence>
<dbReference type="InterPro" id="IPR020456">
    <property type="entry name" value="Acylphosphatase"/>
</dbReference>
<organism evidence="6 7">
    <name type="scientific">Zootermopsis nevadensis</name>
    <name type="common">Dampwood termite</name>
    <dbReference type="NCBI Taxonomy" id="136037"/>
    <lineage>
        <taxon>Eukaryota</taxon>
        <taxon>Metazoa</taxon>
        <taxon>Ecdysozoa</taxon>
        <taxon>Arthropoda</taxon>
        <taxon>Hexapoda</taxon>
        <taxon>Insecta</taxon>
        <taxon>Pterygota</taxon>
        <taxon>Neoptera</taxon>
        <taxon>Polyneoptera</taxon>
        <taxon>Dictyoptera</taxon>
        <taxon>Blattodea</taxon>
        <taxon>Blattoidea</taxon>
        <taxon>Termitoidae</taxon>
        <taxon>Termopsidae</taxon>
        <taxon>Zootermopsis</taxon>
    </lineage>
</organism>
<dbReference type="eggNOG" id="KOG3360">
    <property type="taxonomic scope" value="Eukaryota"/>
</dbReference>
<dbReference type="Proteomes" id="UP000027135">
    <property type="component" value="Unassembled WGS sequence"/>
</dbReference>
<sequence>MSWEYILIFIYFLSGVSFRKYTVKKGKELELKGWCMNTDRGTVLGQLEGEPMKVEQMKLWLKCTGTPKSRIDKAEFRNERSIDSFSLNEFKVRR</sequence>
<evidence type="ECO:0000313" key="7">
    <source>
        <dbReference type="Proteomes" id="UP000027135"/>
    </source>
</evidence>
<gene>
    <name evidence="6" type="ORF">L798_00929</name>
</gene>
<dbReference type="STRING" id="136037.A0A067QK36"/>
<dbReference type="FunCoup" id="A0A067QK36">
    <property type="interactions" value="25"/>
</dbReference>
<reference evidence="6 7" key="1">
    <citation type="journal article" date="2014" name="Nat. Commun.">
        <title>Molecular traces of alternative social organization in a termite genome.</title>
        <authorList>
            <person name="Terrapon N."/>
            <person name="Li C."/>
            <person name="Robertson H.M."/>
            <person name="Ji L."/>
            <person name="Meng X."/>
            <person name="Booth W."/>
            <person name="Chen Z."/>
            <person name="Childers C.P."/>
            <person name="Glastad K.M."/>
            <person name="Gokhale K."/>
            <person name="Gowin J."/>
            <person name="Gronenberg W."/>
            <person name="Hermansen R.A."/>
            <person name="Hu H."/>
            <person name="Hunt B.G."/>
            <person name="Huylmans A.K."/>
            <person name="Khalil S.M."/>
            <person name="Mitchell R.D."/>
            <person name="Munoz-Torres M.C."/>
            <person name="Mustard J.A."/>
            <person name="Pan H."/>
            <person name="Reese J.T."/>
            <person name="Scharf M.E."/>
            <person name="Sun F."/>
            <person name="Vogel H."/>
            <person name="Xiao J."/>
            <person name="Yang W."/>
            <person name="Yang Z."/>
            <person name="Yang Z."/>
            <person name="Zhou J."/>
            <person name="Zhu J."/>
            <person name="Brent C.S."/>
            <person name="Elsik C.G."/>
            <person name="Goodisman M.A."/>
            <person name="Liberles D.A."/>
            <person name="Roe R.M."/>
            <person name="Vargo E.L."/>
            <person name="Vilcinskas A."/>
            <person name="Wang J."/>
            <person name="Bornberg-Bauer E."/>
            <person name="Korb J."/>
            <person name="Zhang G."/>
            <person name="Liebig J."/>
        </authorList>
    </citation>
    <scope>NUCLEOTIDE SEQUENCE [LARGE SCALE GENOMIC DNA]</scope>
    <source>
        <tissue evidence="6">Whole organism</tissue>
    </source>
</reference>
<proteinExistence type="inferred from homology"/>
<evidence type="ECO:0000256" key="2">
    <source>
        <dbReference type="ARBA" id="ARBA00012150"/>
    </source>
</evidence>
<dbReference type="PRINTS" id="PR00112">
    <property type="entry name" value="ACYLPHPHTASE"/>
</dbReference>
<dbReference type="PANTHER" id="PTHR10029:SF3">
    <property type="entry name" value="ACYLPHOSPHATASE-RELATED"/>
    <property type="match status" value="1"/>
</dbReference>
<keyword evidence="7" id="KW-1185">Reference proteome</keyword>
<dbReference type="Gene3D" id="3.30.70.100">
    <property type="match status" value="1"/>
</dbReference>
<dbReference type="AlphaFoldDB" id="A0A067QK36"/>
<dbReference type="OMA" id="HAIMAEN"/>
<accession>A0A067QK36</accession>
<dbReference type="InterPro" id="IPR017968">
    <property type="entry name" value="Acylphosphatase_CS"/>
</dbReference>
<dbReference type="PROSITE" id="PS00151">
    <property type="entry name" value="ACYLPHOSPHATASE_2"/>
    <property type="match status" value="1"/>
</dbReference>